<dbReference type="Pfam" id="PF01926">
    <property type="entry name" value="MMR_HSR1"/>
    <property type="match status" value="1"/>
</dbReference>
<dbReference type="InterPro" id="IPR019987">
    <property type="entry name" value="GTP-bd_ribosome_bio_YsxC"/>
</dbReference>
<dbReference type="STRING" id="349163.Acry_2142"/>
<evidence type="ECO:0000313" key="13">
    <source>
        <dbReference type="Proteomes" id="UP000000245"/>
    </source>
</evidence>
<dbReference type="HOGENOM" id="CLU_033732_2_0_5"/>
<proteinExistence type="inferred from homology"/>
<keyword evidence="8 10" id="KW-0717">Septation</keyword>
<dbReference type="InterPro" id="IPR030393">
    <property type="entry name" value="G_ENGB_dom"/>
</dbReference>
<dbReference type="EMBL" id="CP000697">
    <property type="protein sequence ID" value="ABQ31341.1"/>
    <property type="molecule type" value="Genomic_DNA"/>
</dbReference>
<dbReference type="GO" id="GO:0005525">
    <property type="term" value="F:GTP binding"/>
    <property type="evidence" value="ECO:0007669"/>
    <property type="project" value="UniProtKB-UniRule"/>
</dbReference>
<evidence type="ECO:0000256" key="10">
    <source>
        <dbReference type="HAMAP-Rule" id="MF_00321"/>
    </source>
</evidence>
<comment type="function">
    <text evidence="10">Necessary for normal cell division and for the maintenance of normal septation.</text>
</comment>
<evidence type="ECO:0000256" key="8">
    <source>
        <dbReference type="ARBA" id="ARBA00023210"/>
    </source>
</evidence>
<dbReference type="eggNOG" id="COG0218">
    <property type="taxonomic scope" value="Bacteria"/>
</dbReference>
<dbReference type="PANTHER" id="PTHR11649">
    <property type="entry name" value="MSS1/TRME-RELATED GTP-BINDING PROTEIN"/>
    <property type="match status" value="1"/>
</dbReference>
<dbReference type="PROSITE" id="PS51706">
    <property type="entry name" value="G_ENGB"/>
    <property type="match status" value="1"/>
</dbReference>
<keyword evidence="5 10" id="KW-0547">Nucleotide-binding</keyword>
<accession>A5G0F9</accession>
<dbReference type="RefSeq" id="WP_007423594.1">
    <property type="nucleotide sequence ID" value="NC_009484.1"/>
</dbReference>
<dbReference type="InterPro" id="IPR027417">
    <property type="entry name" value="P-loop_NTPase"/>
</dbReference>
<dbReference type="SUPFAM" id="SSF52540">
    <property type="entry name" value="P-loop containing nucleoside triphosphate hydrolases"/>
    <property type="match status" value="1"/>
</dbReference>
<sequence length="209" mass="22515">MEETDPIEEGRKLFARGARFFHAAQTAEGLPEPEGIEIALAGRSNVGKSTLINAITGQVALARVAQAPGRTRQLNFFRIGDGPLTIVDMPGYGYAAAPKAVKRDWQGLMFRYLRGRPNLRRVLLLMDARIEDKPADHAVMELLDQAAVSFQVVLTKADKMKPEALASKLASIGAIARRHPAALNEVLVTSGETGAGIAELRAVIHGLLA</sequence>
<dbReference type="Gene3D" id="3.40.50.300">
    <property type="entry name" value="P-loop containing nucleotide triphosphate hydrolases"/>
    <property type="match status" value="1"/>
</dbReference>
<dbReference type="GO" id="GO:0000917">
    <property type="term" value="P:division septum assembly"/>
    <property type="evidence" value="ECO:0007669"/>
    <property type="project" value="UniProtKB-KW"/>
</dbReference>
<dbReference type="InterPro" id="IPR006073">
    <property type="entry name" value="GTP-bd"/>
</dbReference>
<evidence type="ECO:0000256" key="9">
    <source>
        <dbReference type="ARBA" id="ARBA00023306"/>
    </source>
</evidence>
<gene>
    <name evidence="10" type="primary">engB</name>
    <name evidence="12" type="ordered locus">Acry_2142</name>
</gene>
<comment type="cofactor">
    <cofactor evidence="1">
        <name>Mg(2+)</name>
        <dbReference type="ChEBI" id="CHEBI:18420"/>
    </cofactor>
</comment>
<dbReference type="Proteomes" id="UP000000245">
    <property type="component" value="Chromosome"/>
</dbReference>
<evidence type="ECO:0000256" key="4">
    <source>
        <dbReference type="ARBA" id="ARBA00022723"/>
    </source>
</evidence>
<keyword evidence="3 10" id="KW-0132">Cell division</keyword>
<dbReference type="HAMAP" id="MF_00321">
    <property type="entry name" value="GTPase_EngB"/>
    <property type="match status" value="1"/>
</dbReference>
<dbReference type="GO" id="GO:0046872">
    <property type="term" value="F:metal ion binding"/>
    <property type="evidence" value="ECO:0007669"/>
    <property type="project" value="UniProtKB-KW"/>
</dbReference>
<protein>
    <recommendedName>
        <fullName evidence="10">Probable GTP-binding protein EngB</fullName>
    </recommendedName>
</protein>
<evidence type="ECO:0000256" key="2">
    <source>
        <dbReference type="ARBA" id="ARBA00009638"/>
    </source>
</evidence>
<evidence type="ECO:0000256" key="1">
    <source>
        <dbReference type="ARBA" id="ARBA00001946"/>
    </source>
</evidence>
<organism evidence="12 13">
    <name type="scientific">Acidiphilium cryptum (strain JF-5)</name>
    <dbReference type="NCBI Taxonomy" id="349163"/>
    <lineage>
        <taxon>Bacteria</taxon>
        <taxon>Pseudomonadati</taxon>
        <taxon>Pseudomonadota</taxon>
        <taxon>Alphaproteobacteria</taxon>
        <taxon>Acetobacterales</taxon>
        <taxon>Acidocellaceae</taxon>
        <taxon>Acidiphilium</taxon>
    </lineage>
</organism>
<keyword evidence="6" id="KW-0460">Magnesium</keyword>
<keyword evidence="13" id="KW-1185">Reference proteome</keyword>
<evidence type="ECO:0000256" key="6">
    <source>
        <dbReference type="ARBA" id="ARBA00022842"/>
    </source>
</evidence>
<dbReference type="GO" id="GO:0005829">
    <property type="term" value="C:cytosol"/>
    <property type="evidence" value="ECO:0007669"/>
    <property type="project" value="TreeGrafter"/>
</dbReference>
<evidence type="ECO:0000256" key="5">
    <source>
        <dbReference type="ARBA" id="ARBA00022741"/>
    </source>
</evidence>
<reference evidence="12 13" key="1">
    <citation type="submission" date="2007-05" db="EMBL/GenBank/DDBJ databases">
        <title>Complete sequence of chromosome of Acidiphilium cryptum JF-5.</title>
        <authorList>
            <consortium name="US DOE Joint Genome Institute"/>
            <person name="Copeland A."/>
            <person name="Lucas S."/>
            <person name="Lapidus A."/>
            <person name="Barry K."/>
            <person name="Detter J.C."/>
            <person name="Glavina del Rio T."/>
            <person name="Hammon N."/>
            <person name="Israni S."/>
            <person name="Dalin E."/>
            <person name="Tice H."/>
            <person name="Pitluck S."/>
            <person name="Sims D."/>
            <person name="Brettin T."/>
            <person name="Bruce D."/>
            <person name="Han C."/>
            <person name="Schmutz J."/>
            <person name="Larimer F."/>
            <person name="Land M."/>
            <person name="Hauser L."/>
            <person name="Kyrpides N."/>
            <person name="Kim E."/>
            <person name="Magnuson T."/>
            <person name="Richardson P."/>
        </authorList>
    </citation>
    <scope>NUCLEOTIDE SEQUENCE [LARGE SCALE GENOMIC DNA]</scope>
    <source>
        <strain evidence="12 13">JF-5</strain>
    </source>
</reference>
<dbReference type="NCBIfam" id="TIGR03598">
    <property type="entry name" value="GTPase_YsxC"/>
    <property type="match status" value="1"/>
</dbReference>
<evidence type="ECO:0000259" key="11">
    <source>
        <dbReference type="PROSITE" id="PS51706"/>
    </source>
</evidence>
<evidence type="ECO:0000313" key="12">
    <source>
        <dbReference type="EMBL" id="ABQ31341.1"/>
    </source>
</evidence>
<dbReference type="PANTHER" id="PTHR11649:SF13">
    <property type="entry name" value="ENGB-TYPE G DOMAIN-CONTAINING PROTEIN"/>
    <property type="match status" value="1"/>
</dbReference>
<keyword evidence="4" id="KW-0479">Metal-binding</keyword>
<name>A5G0F9_ACICJ</name>
<evidence type="ECO:0000256" key="3">
    <source>
        <dbReference type="ARBA" id="ARBA00022618"/>
    </source>
</evidence>
<dbReference type="AlphaFoldDB" id="A5G0F9"/>
<keyword evidence="7 10" id="KW-0342">GTP-binding</keyword>
<feature type="domain" description="EngB-type G" evidence="11">
    <location>
        <begin position="34"/>
        <end position="209"/>
    </location>
</feature>
<dbReference type="CDD" id="cd01876">
    <property type="entry name" value="YihA_EngB"/>
    <property type="match status" value="1"/>
</dbReference>
<dbReference type="KEGG" id="acr:Acry_2142"/>
<comment type="similarity">
    <text evidence="2 10">Belongs to the TRAFAC class TrmE-Era-EngA-EngB-Septin-like GTPase superfamily. EngB GTPase family.</text>
</comment>
<evidence type="ECO:0000256" key="7">
    <source>
        <dbReference type="ARBA" id="ARBA00023134"/>
    </source>
</evidence>
<keyword evidence="9 10" id="KW-0131">Cell cycle</keyword>